<keyword evidence="1" id="KW-0812">Transmembrane</keyword>
<feature type="transmembrane region" description="Helical" evidence="1">
    <location>
        <begin position="45"/>
        <end position="67"/>
    </location>
</feature>
<dbReference type="Pfam" id="PF26310">
    <property type="entry name" value="YczF"/>
    <property type="match status" value="1"/>
</dbReference>
<keyword evidence="3" id="KW-1185">Reference proteome</keyword>
<name>A0A6I1FQY6_9BACI</name>
<proteinExistence type="predicted"/>
<evidence type="ECO:0000256" key="1">
    <source>
        <dbReference type="SAM" id="Phobius"/>
    </source>
</evidence>
<gene>
    <name evidence="2" type="ORF">F9802_08100</name>
</gene>
<dbReference type="InterPro" id="IPR058725">
    <property type="entry name" value="YczF"/>
</dbReference>
<comment type="caution">
    <text evidence="2">The sequence shown here is derived from an EMBL/GenBank/DDBJ whole genome shotgun (WGS) entry which is preliminary data.</text>
</comment>
<evidence type="ECO:0000313" key="3">
    <source>
        <dbReference type="Proteomes" id="UP000429595"/>
    </source>
</evidence>
<dbReference type="EMBL" id="WEIO01000004">
    <property type="protein sequence ID" value="KAB7706978.1"/>
    <property type="molecule type" value="Genomic_DNA"/>
</dbReference>
<evidence type="ECO:0000313" key="2">
    <source>
        <dbReference type="EMBL" id="KAB7706978.1"/>
    </source>
</evidence>
<keyword evidence="1" id="KW-1133">Transmembrane helix</keyword>
<dbReference type="Proteomes" id="UP000429595">
    <property type="component" value="Unassembled WGS sequence"/>
</dbReference>
<keyword evidence="1" id="KW-0472">Membrane</keyword>
<organism evidence="2 3">
    <name type="scientific">Bacillus aerolatus</name>
    <dbReference type="NCBI Taxonomy" id="2653354"/>
    <lineage>
        <taxon>Bacteria</taxon>
        <taxon>Bacillati</taxon>
        <taxon>Bacillota</taxon>
        <taxon>Bacilli</taxon>
        <taxon>Bacillales</taxon>
        <taxon>Bacillaceae</taxon>
        <taxon>Bacillus</taxon>
    </lineage>
</organism>
<dbReference type="AlphaFoldDB" id="A0A6I1FQY6"/>
<sequence length="76" mass="8639">MKIAGIIILMLGLLMALSLSMDILSGADLKRALLDMISPLQVMELIELIIFGLYFLLLIIQPIFSFYRKRKQKKAV</sequence>
<accession>A0A6I1FQY6</accession>
<dbReference type="RefSeq" id="WP_152150773.1">
    <property type="nucleotide sequence ID" value="NZ_WEIO01000004.1"/>
</dbReference>
<reference evidence="2 3" key="1">
    <citation type="submission" date="2019-10" db="EMBL/GenBank/DDBJ databases">
        <title>Bacillus aerolatum sp. nov., isolated from bioaerosol of sport playgrounds.</title>
        <authorList>
            <person name="Chen P."/>
            <person name="Zhang G."/>
        </authorList>
    </citation>
    <scope>NUCLEOTIDE SEQUENCE [LARGE SCALE GENOMIC DNA]</scope>
    <source>
        <strain evidence="2 3">CX253</strain>
    </source>
</reference>
<protein>
    <submittedName>
        <fullName evidence="2">Uncharacterized protein</fullName>
    </submittedName>
</protein>